<dbReference type="Pfam" id="PF06723">
    <property type="entry name" value="MreB_Mbl"/>
    <property type="match status" value="1"/>
</dbReference>
<dbReference type="AlphaFoldDB" id="A0A645EEV8"/>
<dbReference type="EMBL" id="VSSQ01045410">
    <property type="protein sequence ID" value="MPM99303.1"/>
    <property type="molecule type" value="Genomic_DNA"/>
</dbReference>
<sequence>MVYGFDIRLSRETGLPVSLAEDPISCVALGTGKVLDHSF</sequence>
<comment type="caution">
    <text evidence="1">The sequence shown here is derived from an EMBL/GenBank/DDBJ whole genome shotgun (WGS) entry which is preliminary data.</text>
</comment>
<protein>
    <recommendedName>
        <fullName evidence="2">Rod shape-determining protein MreB</fullName>
    </recommendedName>
</protein>
<evidence type="ECO:0008006" key="2">
    <source>
        <dbReference type="Google" id="ProtNLM"/>
    </source>
</evidence>
<dbReference type="InterPro" id="IPR056546">
    <property type="entry name" value="MreB_MamK-like"/>
</dbReference>
<organism evidence="1">
    <name type="scientific">bioreactor metagenome</name>
    <dbReference type="NCBI Taxonomy" id="1076179"/>
    <lineage>
        <taxon>unclassified sequences</taxon>
        <taxon>metagenomes</taxon>
        <taxon>ecological metagenomes</taxon>
    </lineage>
</organism>
<proteinExistence type="predicted"/>
<reference evidence="1" key="1">
    <citation type="submission" date="2019-08" db="EMBL/GenBank/DDBJ databases">
        <authorList>
            <person name="Kucharzyk K."/>
            <person name="Murdoch R.W."/>
            <person name="Higgins S."/>
            <person name="Loffler F."/>
        </authorList>
    </citation>
    <scope>NUCLEOTIDE SEQUENCE</scope>
</reference>
<evidence type="ECO:0000313" key="1">
    <source>
        <dbReference type="EMBL" id="MPM99303.1"/>
    </source>
</evidence>
<name>A0A645EEV8_9ZZZZ</name>
<accession>A0A645EEV8</accession>
<gene>
    <name evidence="1" type="ORF">SDC9_146494</name>
</gene>